<sequence length="80" mass="9321">MFANKFKIFKYFIVGMLLSLGIRNVIHLTTENISVFIYIKQLFLRYGFFISISLFFLFSISFVFLGLACEVFLLGISTEE</sequence>
<name>A0A140GRK8_CLOPF</name>
<evidence type="ECO:0000313" key="2">
    <source>
        <dbReference type="EMBL" id="AMN31167.1"/>
    </source>
</evidence>
<keyword evidence="2" id="KW-0614">Plasmid</keyword>
<feature type="transmembrane region" description="Helical" evidence="1">
    <location>
        <begin position="46"/>
        <end position="76"/>
    </location>
</feature>
<organism evidence="2 3">
    <name type="scientific">Clostridium perfringens</name>
    <dbReference type="NCBI Taxonomy" id="1502"/>
    <lineage>
        <taxon>Bacteria</taxon>
        <taxon>Bacillati</taxon>
        <taxon>Bacillota</taxon>
        <taxon>Clostridia</taxon>
        <taxon>Eubacteriales</taxon>
        <taxon>Clostridiaceae</taxon>
        <taxon>Clostridium</taxon>
    </lineage>
</organism>
<reference evidence="2 3" key="1">
    <citation type="journal article" date="2016" name="PLoS ONE">
        <title>Plasmid Characterization and Chromosome Analysis of Two netF+ Clostridium perfringens Isolates Associated with Foal and Canine Necrotizing Enteritis.</title>
        <authorList>
            <person name="Mehdizadeh Gohari I."/>
            <person name="Kropinski A.M."/>
            <person name="Weese S.J."/>
            <person name="Parreira V.R."/>
            <person name="Whitehead A.E."/>
            <person name="Boerlin P."/>
            <person name="Prescott J.F."/>
        </authorList>
    </citation>
    <scope>NUCLEOTIDE SEQUENCE [LARGE SCALE GENOMIC DNA]</scope>
    <source>
        <strain evidence="2 3">JP838</strain>
        <plasmid evidence="3">Plasmid pJFP838A</plasmid>
    </source>
</reference>
<proteinExistence type="predicted"/>
<dbReference type="PATRIC" id="fig|1502.177.peg.3459"/>
<dbReference type="Proteomes" id="UP000070260">
    <property type="component" value="Plasmid pJFP838A"/>
</dbReference>
<protein>
    <submittedName>
        <fullName evidence="2">Uncharacterized protein</fullName>
    </submittedName>
</protein>
<keyword evidence="1" id="KW-0812">Transmembrane</keyword>
<dbReference type="EMBL" id="CP013615">
    <property type="protein sequence ID" value="AMN31167.1"/>
    <property type="molecule type" value="Genomic_DNA"/>
</dbReference>
<keyword evidence="1" id="KW-1133">Transmembrane helix</keyword>
<keyword evidence="1" id="KW-0472">Membrane</keyword>
<gene>
    <name evidence="2" type="ORF">JFP838_pA0251</name>
</gene>
<evidence type="ECO:0000313" key="3">
    <source>
        <dbReference type="Proteomes" id="UP000070260"/>
    </source>
</evidence>
<geneLocation type="plasmid" evidence="2 3">
    <name>pJFP838A</name>
</geneLocation>
<dbReference type="RefSeq" id="WP_061429759.1">
    <property type="nucleotide sequence ID" value="NZ_CATNZX010000001.1"/>
</dbReference>
<accession>A0A140GRK8</accession>
<dbReference type="AlphaFoldDB" id="A0A140GRK8"/>
<evidence type="ECO:0000256" key="1">
    <source>
        <dbReference type="SAM" id="Phobius"/>
    </source>
</evidence>